<feature type="domain" description="DOT1" evidence="2">
    <location>
        <begin position="148"/>
        <end position="205"/>
    </location>
</feature>
<reference evidence="3" key="1">
    <citation type="submission" date="2022-07" db="EMBL/GenBank/DDBJ databases">
        <title>Genome analysis of Parmales, a sister group of diatoms, reveals the evolutionary specialization of diatoms from phago-mixotrophs to photoautotrophs.</title>
        <authorList>
            <person name="Ban H."/>
            <person name="Sato S."/>
            <person name="Yoshikawa S."/>
            <person name="Kazumasa Y."/>
            <person name="Nakamura Y."/>
            <person name="Ichinomiya M."/>
            <person name="Saitoh K."/>
            <person name="Sato N."/>
            <person name="Blanc-Mathieu R."/>
            <person name="Endo H."/>
            <person name="Kuwata A."/>
            <person name="Ogata H."/>
        </authorList>
    </citation>
    <scope>NUCLEOTIDE SEQUENCE</scope>
</reference>
<dbReference type="Pfam" id="PF08123">
    <property type="entry name" value="DOT1"/>
    <property type="match status" value="1"/>
</dbReference>
<dbReference type="EMBL" id="BRXZ01002444">
    <property type="protein sequence ID" value="GMH62160.1"/>
    <property type="molecule type" value="Genomic_DNA"/>
</dbReference>
<dbReference type="AlphaFoldDB" id="A0A9W7A315"/>
<feature type="compositionally biased region" description="Acidic residues" evidence="1">
    <location>
        <begin position="71"/>
        <end position="81"/>
    </location>
</feature>
<dbReference type="OrthoDB" id="443402at2759"/>
<gene>
    <name evidence="3" type="ORF">TrRE_jg3715</name>
</gene>
<feature type="compositionally biased region" description="Low complexity" evidence="1">
    <location>
        <begin position="54"/>
        <end position="63"/>
    </location>
</feature>
<feature type="region of interest" description="Disordered" evidence="1">
    <location>
        <begin position="1"/>
        <end position="104"/>
    </location>
</feature>
<evidence type="ECO:0000259" key="2">
    <source>
        <dbReference type="Pfam" id="PF08123"/>
    </source>
</evidence>
<organism evidence="3 4">
    <name type="scientific">Triparma retinervis</name>
    <dbReference type="NCBI Taxonomy" id="2557542"/>
    <lineage>
        <taxon>Eukaryota</taxon>
        <taxon>Sar</taxon>
        <taxon>Stramenopiles</taxon>
        <taxon>Ochrophyta</taxon>
        <taxon>Bolidophyceae</taxon>
        <taxon>Parmales</taxon>
        <taxon>Triparmaceae</taxon>
        <taxon>Triparma</taxon>
    </lineage>
</organism>
<sequence>MPKMSSPVKSKAAKRLSMEVKAPRSPSRSSSSGRKVATPSKKAPSTPTRKKTPKTPVVTPTTPRYRKKFVEEEDLSSDSDSENSSQLINSPQKLSKRFSADIPDPEDIEKSVKELKDTAIPQNQTKKAYSIVHKFTGSLGGNGAGGPIYGELTIKSMQKVVEMMRQYMEFDSSSRFIDVGAGLGKPNMHVAMDPKVEFSYGIEVNPERWYLSLSNLKPLLKASLEDEEMGKNVILEKGDIFAAKSFDPFTHVYMFDIGFPGKLFEHLAEIFNKSAVSKYLISYYGPKKIIDKLGFEVELLFKLPVSMHGSGEGHTGYYYRRVSSSSKGKKKPSKAKKALKLDEVDTLPSDVPCDDLFKDAWRRVIKGPEETLKWTTETLGDFEDSERPSRERVQRVPYNV</sequence>
<evidence type="ECO:0000313" key="4">
    <source>
        <dbReference type="Proteomes" id="UP001165082"/>
    </source>
</evidence>
<dbReference type="InterPro" id="IPR029063">
    <property type="entry name" value="SAM-dependent_MTases_sf"/>
</dbReference>
<name>A0A9W7A315_9STRA</name>
<proteinExistence type="predicted"/>
<evidence type="ECO:0000256" key="1">
    <source>
        <dbReference type="SAM" id="MobiDB-lite"/>
    </source>
</evidence>
<comment type="caution">
    <text evidence="3">The sequence shown here is derived from an EMBL/GenBank/DDBJ whole genome shotgun (WGS) entry which is preliminary data.</text>
</comment>
<evidence type="ECO:0000313" key="3">
    <source>
        <dbReference type="EMBL" id="GMH62160.1"/>
    </source>
</evidence>
<dbReference type="InterPro" id="IPR025789">
    <property type="entry name" value="DOT1_dom"/>
</dbReference>
<dbReference type="Gene3D" id="3.40.50.150">
    <property type="entry name" value="Vaccinia Virus protein VP39"/>
    <property type="match status" value="1"/>
</dbReference>
<dbReference type="GO" id="GO:0031151">
    <property type="term" value="F:histone H3K79 methyltransferase activity"/>
    <property type="evidence" value="ECO:0007669"/>
    <property type="project" value="InterPro"/>
</dbReference>
<feature type="compositionally biased region" description="Low complexity" evidence="1">
    <location>
        <begin position="23"/>
        <end position="47"/>
    </location>
</feature>
<dbReference type="Proteomes" id="UP001165082">
    <property type="component" value="Unassembled WGS sequence"/>
</dbReference>
<protein>
    <recommendedName>
        <fullName evidence="2">DOT1 domain-containing protein</fullName>
    </recommendedName>
</protein>
<dbReference type="SUPFAM" id="SSF53335">
    <property type="entry name" value="S-adenosyl-L-methionine-dependent methyltransferases"/>
    <property type="match status" value="1"/>
</dbReference>
<accession>A0A9W7A315</accession>
<keyword evidence="4" id="KW-1185">Reference proteome</keyword>